<reference evidence="1 2" key="1">
    <citation type="journal article" date="2014" name="BMC Genomics">
        <title>Genome sequencing of four Aureobasidium pullulans varieties: biotechnological potential, stress tolerance, and description of new species.</title>
        <authorList>
            <person name="Gostin Ar C."/>
            <person name="Ohm R.A."/>
            <person name="Kogej T."/>
            <person name="Sonjak S."/>
            <person name="Turk M."/>
            <person name="Zajc J."/>
            <person name="Zalar P."/>
            <person name="Grube M."/>
            <person name="Sun H."/>
            <person name="Han J."/>
            <person name="Sharma A."/>
            <person name="Chiniquy J."/>
            <person name="Ngan C.Y."/>
            <person name="Lipzen A."/>
            <person name="Barry K."/>
            <person name="Grigoriev I.V."/>
            <person name="Gunde-Cimerman N."/>
        </authorList>
    </citation>
    <scope>NUCLEOTIDE SEQUENCE [LARGE SCALE GENOMIC DNA]</scope>
    <source>
        <strain evidence="1 2">CBS 110374</strain>
    </source>
</reference>
<sequence>IFLADEYKESFDSIFKRNLIPSEPSFYVNIPSHPDPTAAPEGKETLVVLVPVRHLLGDHENTAQGIKPVETKDWPKMIELARKTILSTIAKCTGVDIAPLIVHEITNERITSRQHSRSGTHGLSSISFILSSVTSKSCRRLSSSAHLV</sequence>
<dbReference type="Proteomes" id="UP000030672">
    <property type="component" value="Unassembled WGS sequence"/>
</dbReference>
<dbReference type="EMBL" id="KL584876">
    <property type="protein sequence ID" value="KEQ57689.1"/>
    <property type="molecule type" value="Genomic_DNA"/>
</dbReference>
<protein>
    <submittedName>
        <fullName evidence="1">Uncharacterized protein</fullName>
    </submittedName>
</protein>
<dbReference type="RefSeq" id="XP_040874713.1">
    <property type="nucleotide sequence ID" value="XM_041023872.1"/>
</dbReference>
<dbReference type="AlphaFoldDB" id="A0A074VFD9"/>
<dbReference type="PANTHER" id="PTHR43734">
    <property type="entry name" value="PHYTOENE DESATURASE"/>
    <property type="match status" value="1"/>
</dbReference>
<accession>A0A074VFD9</accession>
<proteinExistence type="predicted"/>
<feature type="non-terminal residue" evidence="1">
    <location>
        <position position="1"/>
    </location>
</feature>
<name>A0A074VFD9_AURM1</name>
<gene>
    <name evidence="1" type="ORF">M437DRAFT_61109</name>
</gene>
<evidence type="ECO:0000313" key="1">
    <source>
        <dbReference type="EMBL" id="KEQ57689.1"/>
    </source>
</evidence>
<organism evidence="1 2">
    <name type="scientific">Aureobasidium melanogenum (strain CBS 110374)</name>
    <name type="common">Aureobasidium pullulans var. melanogenum</name>
    <dbReference type="NCBI Taxonomy" id="1043003"/>
    <lineage>
        <taxon>Eukaryota</taxon>
        <taxon>Fungi</taxon>
        <taxon>Dikarya</taxon>
        <taxon>Ascomycota</taxon>
        <taxon>Pezizomycotina</taxon>
        <taxon>Dothideomycetes</taxon>
        <taxon>Dothideomycetidae</taxon>
        <taxon>Dothideales</taxon>
        <taxon>Saccotheciaceae</taxon>
        <taxon>Aureobasidium</taxon>
    </lineage>
</organism>
<dbReference type="HOGENOM" id="CLU_1763137_0_0_1"/>
<evidence type="ECO:0000313" key="2">
    <source>
        <dbReference type="Proteomes" id="UP000030672"/>
    </source>
</evidence>
<dbReference type="STRING" id="1043003.A0A074VFD9"/>
<keyword evidence="2" id="KW-1185">Reference proteome</keyword>
<dbReference type="GeneID" id="63917245"/>
<dbReference type="PANTHER" id="PTHR43734:SF1">
    <property type="entry name" value="PHYTOENE DESATURASE"/>
    <property type="match status" value="1"/>
</dbReference>